<dbReference type="SUPFAM" id="SSF48208">
    <property type="entry name" value="Six-hairpin glycosidases"/>
    <property type="match status" value="1"/>
</dbReference>
<evidence type="ECO:0000259" key="1">
    <source>
        <dbReference type="Pfam" id="PF06662"/>
    </source>
</evidence>
<dbReference type="GO" id="GO:0015012">
    <property type="term" value="P:heparan sulfate proteoglycan biosynthetic process"/>
    <property type="evidence" value="ECO:0007669"/>
    <property type="project" value="InterPro"/>
</dbReference>
<dbReference type="InterPro" id="IPR010598">
    <property type="entry name" value="C5-epim_C"/>
</dbReference>
<keyword evidence="3" id="KW-1185">Reference proteome</keyword>
<dbReference type="Pfam" id="PF06662">
    <property type="entry name" value="C5-epim_C"/>
    <property type="match status" value="1"/>
</dbReference>
<evidence type="ECO:0000313" key="3">
    <source>
        <dbReference type="Proteomes" id="UP000191905"/>
    </source>
</evidence>
<dbReference type="GO" id="GO:0005975">
    <property type="term" value="P:carbohydrate metabolic process"/>
    <property type="evidence" value="ECO:0007669"/>
    <property type="project" value="InterPro"/>
</dbReference>
<gene>
    <name evidence="2" type="ORF">BFN67_15110</name>
</gene>
<protein>
    <recommendedName>
        <fullName evidence="1">D-glucuronyl C5-epimerase C-terminal domain-containing protein</fullName>
    </recommendedName>
</protein>
<feature type="domain" description="D-glucuronyl C5-epimerase C-terminal" evidence="1">
    <location>
        <begin position="44"/>
        <end position="241"/>
    </location>
</feature>
<dbReference type="EMBL" id="MDET01000009">
    <property type="protein sequence ID" value="OQM76222.1"/>
    <property type="molecule type" value="Genomic_DNA"/>
</dbReference>
<name>A0A1V8RSM1_9HYPH</name>
<dbReference type="Gene3D" id="1.50.10.20">
    <property type="match status" value="1"/>
</dbReference>
<evidence type="ECO:0000313" key="2">
    <source>
        <dbReference type="EMBL" id="OQM76222.1"/>
    </source>
</evidence>
<organism evidence="2 3">
    <name type="scientific">Manganibacter manganicus</name>
    <dbReference type="NCBI Taxonomy" id="1873176"/>
    <lineage>
        <taxon>Bacteria</taxon>
        <taxon>Pseudomonadati</taxon>
        <taxon>Pseudomonadota</taxon>
        <taxon>Alphaproteobacteria</taxon>
        <taxon>Hyphomicrobiales</taxon>
        <taxon>Phyllobacteriaceae</taxon>
        <taxon>Manganibacter</taxon>
    </lineage>
</organism>
<reference evidence="2 3" key="1">
    <citation type="journal article" date="2016" name="Int. J. Syst. Evol. Microbiol.">
        <title>Pseudaminobacter manganicus sp. nov., isolated from sludge of a manganese mine.</title>
        <authorList>
            <person name="Li J."/>
            <person name="Huang J."/>
            <person name="Liao S."/>
            <person name="Wang G."/>
        </authorList>
    </citation>
    <scope>NUCLEOTIDE SEQUENCE [LARGE SCALE GENOMIC DNA]</scope>
    <source>
        <strain evidence="2 3">JH-7</strain>
    </source>
</reference>
<dbReference type="PANTHER" id="PTHR13174">
    <property type="entry name" value="D-GLUCURONYL C5-EPIMERASE"/>
    <property type="match status" value="1"/>
</dbReference>
<dbReference type="InterPro" id="IPR039721">
    <property type="entry name" value="C5-epimerase"/>
</dbReference>
<dbReference type="Proteomes" id="UP000191905">
    <property type="component" value="Unassembled WGS sequence"/>
</dbReference>
<proteinExistence type="predicted"/>
<comment type="caution">
    <text evidence="2">The sequence shown here is derived from an EMBL/GenBank/DDBJ whole genome shotgun (WGS) entry which is preliminary data.</text>
</comment>
<dbReference type="STRING" id="1873176.BFN67_15110"/>
<dbReference type="PANTHER" id="PTHR13174:SF3">
    <property type="entry name" value="D-GLUCURONYL C5-EPIMERASE"/>
    <property type="match status" value="1"/>
</dbReference>
<dbReference type="AlphaFoldDB" id="A0A1V8RSM1"/>
<dbReference type="InterPro" id="IPR008928">
    <property type="entry name" value="6-hairpin_glycosidase_sf"/>
</dbReference>
<dbReference type="GO" id="GO:0047464">
    <property type="term" value="F:heparosan-N-sulfate-glucuronate 5-epimerase activity"/>
    <property type="evidence" value="ECO:0007669"/>
    <property type="project" value="InterPro"/>
</dbReference>
<sequence>MVKYGETFAYNPVTISQFALTRFSQGQNDAVLIAANKLLSMQRKDGAFPYEFSYKHMLNLRPYKPGWISGMAQGQSLSALGRAYTISHDKRFLDAGNKALAFLQMPFPKGPMADLSDLDPSLSGYSFILEYPVKPHAYTLNGYLFAVIGLYDWWKITGSEDAHRLFDDAVRTLIKLVSYYDIGTASTYDIGYITQAISQPYLEPSPPYINAGYQGFHAELLAVMFDITGNPIFDEYSKRFTNQFWNEISAN</sequence>
<accession>A0A1V8RSM1</accession>